<dbReference type="KEGG" id="spph:KFK14_13885"/>
<gene>
    <name evidence="2" type="ORF">KFK14_13885</name>
</gene>
<keyword evidence="3" id="KW-1185">Reference proteome</keyword>
<accession>A0A975K3L1</accession>
<name>A0A975K3L1_9SPHN</name>
<evidence type="ECO:0000313" key="2">
    <source>
        <dbReference type="EMBL" id="QUT04221.1"/>
    </source>
</evidence>
<dbReference type="InterPro" id="IPR011104">
    <property type="entry name" value="Hpr_kin/Pase_C"/>
</dbReference>
<dbReference type="AlphaFoldDB" id="A0A975K3L1"/>
<dbReference type="EMBL" id="CP073910">
    <property type="protein sequence ID" value="QUT04221.1"/>
    <property type="molecule type" value="Genomic_DNA"/>
</dbReference>
<dbReference type="CDD" id="cd01918">
    <property type="entry name" value="HprK_C"/>
    <property type="match status" value="1"/>
</dbReference>
<feature type="domain" description="HPr kinase/phosphorylase C-terminal" evidence="1">
    <location>
        <begin position="6"/>
        <end position="126"/>
    </location>
</feature>
<evidence type="ECO:0000259" key="1">
    <source>
        <dbReference type="Pfam" id="PF07475"/>
    </source>
</evidence>
<dbReference type="Proteomes" id="UP000681425">
    <property type="component" value="Chromosome"/>
</dbReference>
<dbReference type="GO" id="GO:0006109">
    <property type="term" value="P:regulation of carbohydrate metabolic process"/>
    <property type="evidence" value="ECO:0007669"/>
    <property type="project" value="InterPro"/>
</dbReference>
<evidence type="ECO:0000313" key="3">
    <source>
        <dbReference type="Proteomes" id="UP000681425"/>
    </source>
</evidence>
<reference evidence="2" key="1">
    <citation type="submission" date="2021-04" db="EMBL/GenBank/DDBJ databases">
        <title>Isolation of p-tert-butylphenol degrading bacteria Sphingobium phenoxybenzoativorans Tas13 from active sludge.</title>
        <authorList>
            <person name="Li Y."/>
        </authorList>
    </citation>
    <scope>NUCLEOTIDE SEQUENCE</scope>
    <source>
        <strain evidence="2">Tas13</strain>
    </source>
</reference>
<dbReference type="GO" id="GO:0005524">
    <property type="term" value="F:ATP binding"/>
    <property type="evidence" value="ECO:0007669"/>
    <property type="project" value="InterPro"/>
</dbReference>
<dbReference type="InterPro" id="IPR027417">
    <property type="entry name" value="P-loop_NTPase"/>
</dbReference>
<dbReference type="RefSeq" id="WP_212608080.1">
    <property type="nucleotide sequence ID" value="NZ_CP073910.1"/>
</dbReference>
<dbReference type="GO" id="GO:0000155">
    <property type="term" value="F:phosphorelay sensor kinase activity"/>
    <property type="evidence" value="ECO:0007669"/>
    <property type="project" value="InterPro"/>
</dbReference>
<sequence>MATLSSETLHATTVAIAGRAVMLCGVSGSGKSDLALRLIDRGASLVSDDYTLATRIGRGASAHLAVSPPRNIAGKMEIRGIGIVDVPHLADMPVALIVDLFDIVDRMPEKPLTRRIAGVDVPVMKIAPHEPSAPIKVEYALRAFGLDLAGR</sequence>
<dbReference type="Pfam" id="PF07475">
    <property type="entry name" value="Hpr_kinase_C"/>
    <property type="match status" value="1"/>
</dbReference>
<dbReference type="Gene3D" id="3.40.50.300">
    <property type="entry name" value="P-loop containing nucleotide triphosphate hydrolases"/>
    <property type="match status" value="1"/>
</dbReference>
<protein>
    <submittedName>
        <fullName evidence="2">Aldolase</fullName>
    </submittedName>
</protein>
<organism evidence="2 3">
    <name type="scientific">Sphingobium phenoxybenzoativorans</name>
    <dbReference type="NCBI Taxonomy" id="1592790"/>
    <lineage>
        <taxon>Bacteria</taxon>
        <taxon>Pseudomonadati</taxon>
        <taxon>Pseudomonadota</taxon>
        <taxon>Alphaproteobacteria</taxon>
        <taxon>Sphingomonadales</taxon>
        <taxon>Sphingomonadaceae</taxon>
        <taxon>Sphingobium</taxon>
    </lineage>
</organism>
<dbReference type="SUPFAM" id="SSF53795">
    <property type="entry name" value="PEP carboxykinase-like"/>
    <property type="match status" value="1"/>
</dbReference>
<proteinExistence type="predicted"/>